<proteinExistence type="predicted"/>
<dbReference type="RefSeq" id="YP_762408.1">
    <property type="nucleotide sequence ID" value="NC_008361.1"/>
</dbReference>
<gene>
    <name evidence="1" type="primary">ORF053</name>
</gene>
<accession>Q0E548</accession>
<evidence type="ECO:0000313" key="2">
    <source>
        <dbReference type="Proteomes" id="UP000008030"/>
    </source>
</evidence>
<organismHost>
    <name type="scientific">Spodoptera frugiperda</name>
    <name type="common">Fall armyworm</name>
    <dbReference type="NCBI Taxonomy" id="7108"/>
</organismHost>
<keyword evidence="2" id="KW-1185">Reference proteome</keyword>
<dbReference type="EMBL" id="AM398843">
    <property type="protein sequence ID" value="CAL44653.1"/>
    <property type="molecule type" value="Genomic_DNA"/>
</dbReference>
<dbReference type="Proteomes" id="UP000008030">
    <property type="component" value="Segment"/>
</dbReference>
<sequence>MTREHLPNTLVLVLLVHLQLHSTHAVDGRGDASSHRYAFDDTDRFVFGALRTPSAVNETHFEVIRYVAFHRVDRVYGVTLVVTLVHNIDQELLPSHLEQIQTHRTGKVDALLRILFARFLLSHAHLHGHVFRQHTTEIVGASVVVRTDTDVHEHGVVTFRYAVTYRPVNRHHDIVTIHFLLDQSFHNGFQSGVQCSRGALSRTTTGTFRSEHGTLYDGHDGGTFVARPHTFSNRVGQFRIALQIFRCILQLVHRGEHTIFSTHVLMKPVQRSTQQTFKHIAHQIQSRLRSFCTTTTV</sequence>
<name>Q0E548_SFAVA</name>
<organism evidence="1 2">
    <name type="scientific">Spodoptera frugiperda ascovirus 1a</name>
    <name type="common">SfAV-1a</name>
    <dbReference type="NCBI Taxonomy" id="113370"/>
    <lineage>
        <taxon>Viruses</taxon>
        <taxon>Varidnaviria</taxon>
        <taxon>Bamfordvirae</taxon>
        <taxon>Nucleocytoviricota</taxon>
        <taxon>Megaviricetes</taxon>
        <taxon>Pimascovirales</taxon>
        <taxon>Pimascovirales incertae sedis</taxon>
        <taxon>Ascoviridae</taxon>
        <taxon>Ascovirus</taxon>
        <taxon>Ascovirus sfav1a</taxon>
    </lineage>
</organism>
<reference evidence="1 2" key="1">
    <citation type="journal article" date="2006" name="J. Virol.">
        <title>Genomic sequence of Spodoptera frugiperda Ascovirus 1a, an enveloped, double-stranded DNA insect virus that manipulates apoptosis for viral reproduction.</title>
        <authorList>
            <person name="Bideshi D.K."/>
            <person name="Demattei M.V."/>
            <person name="Rouleux-Bonnin F."/>
            <person name="Stasiak K."/>
            <person name="Tan Y."/>
            <person name="Bigot S."/>
            <person name="Bigot Y."/>
            <person name="Federici B.A."/>
        </authorList>
    </citation>
    <scope>NUCLEOTIDE SEQUENCE [LARGE SCALE GENOMIC DNA]</scope>
    <source>
        <strain evidence="2">SvAV-1a</strain>
    </source>
</reference>
<dbReference type="KEGG" id="vg:4306258"/>
<protein>
    <submittedName>
        <fullName evidence="1">33.9 kDa</fullName>
    </submittedName>
</protein>
<evidence type="ECO:0000313" key="1">
    <source>
        <dbReference type="EMBL" id="CAL44653.1"/>
    </source>
</evidence>
<dbReference type="GeneID" id="4306258"/>